<gene>
    <name evidence="3" type="ORF">PGO_000805</name>
</gene>
<sequence length="505" mass="56673">MIRVTFEDSSQERTYDDSTCLEKYSDIENEIDDSISELEKLGYNGSILKEKCDALKDKIKNYSPCLSFFSDLFSDIDKRANKALLKCKESDEPSNAFTSLSDGHNGLREKKEEAPDKICNHEVEIVDARKSNQNTHKCNDKPKEREPSGNPNLQDPKRKDVYEPNICNEKYILGSSKKATLVNESPGVLPSESKHGVCIVQDCSGKNYPTNNIFDSDCSTPQGNETYPFVCSSQYRSVHNSNCTTIQDQYDIDISSDPCKSNLCKNGPCEHSNIKSADNEREDITIIKLCDRGTKEAAYVFVEGYNSGSNSPTDDSQTLFPKDSTYETDYQGKNFPGDSQQTLNQGKLEKKTNTEQIRNDQELSSVISPGLHDAKKNQVKPVLQSHKSNNSLLIDESTGNITDNGKEHLDDKKDGRVSHSEGDTKFNTIADSVQNEETDSEEGRIIKEVSGLDTTNTEHEGHPIKIYIIIIALILAAMLLFALLKKVKLIFYIYYEIDILIMHCN</sequence>
<evidence type="ECO:0000313" key="4">
    <source>
        <dbReference type="Proteomes" id="UP000195521"/>
    </source>
</evidence>
<feature type="compositionally biased region" description="Basic and acidic residues" evidence="1">
    <location>
        <begin position="404"/>
        <end position="423"/>
    </location>
</feature>
<accession>A0A1Y1JP82</accession>
<feature type="compositionally biased region" description="Basic and acidic residues" evidence="1">
    <location>
        <begin position="105"/>
        <end position="114"/>
    </location>
</feature>
<protein>
    <recommendedName>
        <fullName evidence="5">Variable surface protein</fullName>
    </recommendedName>
</protein>
<feature type="compositionally biased region" description="Polar residues" evidence="1">
    <location>
        <begin position="394"/>
        <end position="403"/>
    </location>
</feature>
<keyword evidence="2" id="KW-1133">Transmembrane helix</keyword>
<dbReference type="AlphaFoldDB" id="A0A1Y1JP82"/>
<comment type="caution">
    <text evidence="3">The sequence shown here is derived from an EMBL/GenBank/DDBJ whole genome shotgun (WGS) entry which is preliminary data.</text>
</comment>
<organism evidence="3 4">
    <name type="scientific">Plasmodium gonderi</name>
    <dbReference type="NCBI Taxonomy" id="77519"/>
    <lineage>
        <taxon>Eukaryota</taxon>
        <taxon>Sar</taxon>
        <taxon>Alveolata</taxon>
        <taxon>Apicomplexa</taxon>
        <taxon>Aconoidasida</taxon>
        <taxon>Haemosporida</taxon>
        <taxon>Plasmodiidae</taxon>
        <taxon>Plasmodium</taxon>
        <taxon>Plasmodium (Plasmodium)</taxon>
    </lineage>
</organism>
<keyword evidence="4" id="KW-1185">Reference proteome</keyword>
<evidence type="ECO:0000256" key="2">
    <source>
        <dbReference type="SAM" id="Phobius"/>
    </source>
</evidence>
<reference evidence="4" key="1">
    <citation type="submission" date="2017-04" db="EMBL/GenBank/DDBJ databases">
        <title>Plasmodium gonderi genome.</title>
        <authorList>
            <person name="Arisue N."/>
            <person name="Honma H."/>
            <person name="Kawai S."/>
            <person name="Tougan T."/>
            <person name="Tanabe K."/>
            <person name="Horii T."/>
        </authorList>
    </citation>
    <scope>NUCLEOTIDE SEQUENCE [LARGE SCALE GENOMIC DNA]</scope>
    <source>
        <strain evidence="4">ATCC 30045</strain>
    </source>
</reference>
<feature type="region of interest" description="Disordered" evidence="1">
    <location>
        <begin position="130"/>
        <end position="160"/>
    </location>
</feature>
<keyword evidence="2" id="KW-0812">Transmembrane</keyword>
<dbReference type="Proteomes" id="UP000195521">
    <property type="component" value="Unassembled WGS sequence"/>
</dbReference>
<evidence type="ECO:0008006" key="5">
    <source>
        <dbReference type="Google" id="ProtNLM"/>
    </source>
</evidence>
<dbReference type="EMBL" id="BDQF01000084">
    <property type="protein sequence ID" value="GAW84050.1"/>
    <property type="molecule type" value="Genomic_DNA"/>
</dbReference>
<proteinExistence type="predicted"/>
<dbReference type="GeneID" id="39744858"/>
<evidence type="ECO:0000256" key="1">
    <source>
        <dbReference type="SAM" id="MobiDB-lite"/>
    </source>
</evidence>
<evidence type="ECO:0000313" key="3">
    <source>
        <dbReference type="EMBL" id="GAW84050.1"/>
    </source>
</evidence>
<feature type="compositionally biased region" description="Basic and acidic residues" evidence="1">
    <location>
        <begin position="137"/>
        <end position="147"/>
    </location>
</feature>
<keyword evidence="2" id="KW-0472">Membrane</keyword>
<feature type="region of interest" description="Disordered" evidence="1">
    <location>
        <begin position="394"/>
        <end position="423"/>
    </location>
</feature>
<feature type="transmembrane region" description="Helical" evidence="2">
    <location>
        <begin position="466"/>
        <end position="484"/>
    </location>
</feature>
<feature type="compositionally biased region" description="Polar residues" evidence="1">
    <location>
        <begin position="93"/>
        <end position="102"/>
    </location>
</feature>
<feature type="region of interest" description="Disordered" evidence="1">
    <location>
        <begin position="93"/>
        <end position="114"/>
    </location>
</feature>
<dbReference type="RefSeq" id="XP_028546639.1">
    <property type="nucleotide sequence ID" value="XM_028690838.1"/>
</dbReference>
<name>A0A1Y1JP82_PLAGO</name>